<feature type="transmembrane region" description="Helical" evidence="2">
    <location>
        <begin position="75"/>
        <end position="95"/>
    </location>
</feature>
<evidence type="ECO:0000256" key="1">
    <source>
        <dbReference type="SAM" id="MobiDB-lite"/>
    </source>
</evidence>
<dbReference type="Gramene" id="RZC72258">
    <property type="protein sequence ID" value="RZC72258"/>
    <property type="gene ID" value="C5167_035426"/>
</dbReference>
<evidence type="ECO:0000256" key="2">
    <source>
        <dbReference type="SAM" id="Phobius"/>
    </source>
</evidence>
<gene>
    <name evidence="3" type="ORF">C5167_035426</name>
</gene>
<evidence type="ECO:0000313" key="4">
    <source>
        <dbReference type="Proteomes" id="UP000316621"/>
    </source>
</evidence>
<feature type="compositionally biased region" description="Acidic residues" evidence="1">
    <location>
        <begin position="163"/>
        <end position="174"/>
    </location>
</feature>
<keyword evidence="4" id="KW-1185">Reference proteome</keyword>
<sequence length="307" mass="34957">MLHDPALHGTFSFYRITIVDGLGMVKNLLHDPAVHEMRRRHRRAQLEMKDHLIFLVEQVDEIFNSKEVLMKRLDLRTATGGFAAGFLLALLYMSWQRRRCPRAQLEMKGHLIFLVEQVDEYMCREVADAQCLPGPDKQETVFDAGKSKVHELAEAATSTSSAGDEEPFDQEDETGSEHETESAVEPNCPNEPVLILAQQSTCVEKWLTHTSCMIHTSRKQYSMQGSLRRTALLLLLTVVIKTATGGFAAGFLLALLYMSWQRRRCPRAQLEMKGHLIFLVEQVDEVAHYFDPLRWHSCRISKSGAML</sequence>
<protein>
    <submittedName>
        <fullName evidence="3">Uncharacterized protein</fullName>
    </submittedName>
</protein>
<feature type="transmembrane region" description="Helical" evidence="2">
    <location>
        <begin position="232"/>
        <end position="260"/>
    </location>
</feature>
<organism evidence="3 4">
    <name type="scientific">Papaver somniferum</name>
    <name type="common">Opium poppy</name>
    <dbReference type="NCBI Taxonomy" id="3469"/>
    <lineage>
        <taxon>Eukaryota</taxon>
        <taxon>Viridiplantae</taxon>
        <taxon>Streptophyta</taxon>
        <taxon>Embryophyta</taxon>
        <taxon>Tracheophyta</taxon>
        <taxon>Spermatophyta</taxon>
        <taxon>Magnoliopsida</taxon>
        <taxon>Ranunculales</taxon>
        <taxon>Papaveraceae</taxon>
        <taxon>Papaveroideae</taxon>
        <taxon>Papaver</taxon>
    </lineage>
</organism>
<dbReference type="AlphaFoldDB" id="A0A4Y7KJL5"/>
<reference evidence="3 4" key="1">
    <citation type="journal article" date="2018" name="Science">
        <title>The opium poppy genome and morphinan production.</title>
        <authorList>
            <person name="Guo L."/>
            <person name="Winzer T."/>
            <person name="Yang X."/>
            <person name="Li Y."/>
            <person name="Ning Z."/>
            <person name="He Z."/>
            <person name="Teodor R."/>
            <person name="Lu Y."/>
            <person name="Bowser T.A."/>
            <person name="Graham I.A."/>
            <person name="Ye K."/>
        </authorList>
    </citation>
    <scope>NUCLEOTIDE SEQUENCE [LARGE SCALE GENOMIC DNA]</scope>
    <source>
        <strain evidence="4">cv. HN1</strain>
        <tissue evidence="3">Leaves</tissue>
    </source>
</reference>
<keyword evidence="2" id="KW-0472">Membrane</keyword>
<feature type="region of interest" description="Disordered" evidence="1">
    <location>
        <begin position="153"/>
        <end position="187"/>
    </location>
</feature>
<name>A0A4Y7KJL5_PAPSO</name>
<keyword evidence="2" id="KW-0812">Transmembrane</keyword>
<evidence type="ECO:0000313" key="3">
    <source>
        <dbReference type="EMBL" id="RZC72258.1"/>
    </source>
</evidence>
<accession>A0A4Y7KJL5</accession>
<proteinExistence type="predicted"/>
<keyword evidence="2" id="KW-1133">Transmembrane helix</keyword>
<dbReference type="Proteomes" id="UP000316621">
    <property type="component" value="Chromosome 7"/>
</dbReference>
<dbReference type="EMBL" id="CM010721">
    <property type="protein sequence ID" value="RZC72258.1"/>
    <property type="molecule type" value="Genomic_DNA"/>
</dbReference>